<dbReference type="Gene3D" id="3.40.50.300">
    <property type="entry name" value="P-loop containing nucleotide triphosphate hydrolases"/>
    <property type="match status" value="1"/>
</dbReference>
<dbReference type="Proteomes" id="UP000256485">
    <property type="component" value="Unassembled WGS sequence"/>
</dbReference>
<organism evidence="2 3">
    <name type="scientific">Thermasporomyces composti</name>
    <dbReference type="NCBI Taxonomy" id="696763"/>
    <lineage>
        <taxon>Bacteria</taxon>
        <taxon>Bacillati</taxon>
        <taxon>Actinomycetota</taxon>
        <taxon>Actinomycetes</taxon>
        <taxon>Propionibacteriales</taxon>
        <taxon>Nocardioidaceae</taxon>
        <taxon>Thermasporomyces</taxon>
    </lineage>
</organism>
<proteinExistence type="predicted"/>
<evidence type="ECO:0000313" key="3">
    <source>
        <dbReference type="Proteomes" id="UP000256485"/>
    </source>
</evidence>
<evidence type="ECO:0000256" key="1">
    <source>
        <dbReference type="ARBA" id="ARBA00022679"/>
    </source>
</evidence>
<dbReference type="Pfam" id="PF13469">
    <property type="entry name" value="Sulfotransfer_3"/>
    <property type="match status" value="1"/>
</dbReference>
<keyword evidence="3" id="KW-1185">Reference proteome</keyword>
<sequence>MARARARLVPSPVFVICPVRSGSTLLRVILNSHPHICAPHELHLRFTRVELQKHYAEIAMKELGLDLDELEHMLWDRVLHYELVRSGKRIIVDKTPGNATFYERLRTCWPQARFIFLLRHPASIVASLMETRADRELEPTIREALQYMEGVEAARRSVPGLVVRYEQLTGDPVATTKQICSFLGVRWDPRMLEYGRHHHGPFRAGIGDWTSKIRTGSIQKPRPLPEPHEVHEMLRPLAKAWGYLS</sequence>
<dbReference type="GO" id="GO:0008476">
    <property type="term" value="F:protein-tyrosine sulfotransferase activity"/>
    <property type="evidence" value="ECO:0007669"/>
    <property type="project" value="InterPro"/>
</dbReference>
<name>A0A3D9V481_THECX</name>
<dbReference type="PANTHER" id="PTHR12788:SF10">
    <property type="entry name" value="PROTEIN-TYROSINE SULFOTRANSFERASE"/>
    <property type="match status" value="1"/>
</dbReference>
<dbReference type="InterPro" id="IPR026634">
    <property type="entry name" value="TPST-like"/>
</dbReference>
<accession>A0A3D9V481</accession>
<gene>
    <name evidence="2" type="ORF">DFJ64_2046</name>
</gene>
<reference evidence="2 3" key="1">
    <citation type="submission" date="2018-08" db="EMBL/GenBank/DDBJ databases">
        <title>Sequencing the genomes of 1000 actinobacteria strains.</title>
        <authorList>
            <person name="Klenk H.-P."/>
        </authorList>
    </citation>
    <scope>NUCLEOTIDE SEQUENCE [LARGE SCALE GENOMIC DNA]</scope>
    <source>
        <strain evidence="2 3">DSM 22891</strain>
    </source>
</reference>
<dbReference type="PANTHER" id="PTHR12788">
    <property type="entry name" value="PROTEIN-TYROSINE SULFOTRANSFERASE 2"/>
    <property type="match status" value="1"/>
</dbReference>
<comment type="caution">
    <text evidence="2">The sequence shown here is derived from an EMBL/GenBank/DDBJ whole genome shotgun (WGS) entry which is preliminary data.</text>
</comment>
<evidence type="ECO:0000313" key="2">
    <source>
        <dbReference type="EMBL" id="REF36632.1"/>
    </source>
</evidence>
<dbReference type="InterPro" id="IPR027417">
    <property type="entry name" value="P-loop_NTPase"/>
</dbReference>
<dbReference type="AlphaFoldDB" id="A0A3D9V481"/>
<keyword evidence="1 2" id="KW-0808">Transferase</keyword>
<dbReference type="RefSeq" id="WP_245941050.1">
    <property type="nucleotide sequence ID" value="NZ_QTUC01000001.1"/>
</dbReference>
<dbReference type="SUPFAM" id="SSF52540">
    <property type="entry name" value="P-loop containing nucleoside triphosphate hydrolases"/>
    <property type="match status" value="1"/>
</dbReference>
<dbReference type="EMBL" id="QTUC01000001">
    <property type="protein sequence ID" value="REF36632.1"/>
    <property type="molecule type" value="Genomic_DNA"/>
</dbReference>
<protein>
    <submittedName>
        <fullName evidence="2">Sulfotransferase family protein</fullName>
    </submittedName>
</protein>